<name>A0A1Y2CBY1_9FUNG</name>
<accession>A0A1Y2CBY1</accession>
<dbReference type="InterPro" id="IPR057991">
    <property type="entry name" value="TPR_TAF2_C"/>
</dbReference>
<dbReference type="GO" id="GO:0016251">
    <property type="term" value="F:RNA polymerase II general transcription initiation factor activity"/>
    <property type="evidence" value="ECO:0007669"/>
    <property type="project" value="TreeGrafter"/>
</dbReference>
<protein>
    <submittedName>
        <fullName evidence="5">Zincin</fullName>
    </submittedName>
</protein>
<dbReference type="Pfam" id="PF25577">
    <property type="entry name" value="TPR_TAF2_C"/>
    <property type="match status" value="1"/>
</dbReference>
<dbReference type="PANTHER" id="PTHR15137">
    <property type="entry name" value="TRANSCRIPTION INITIATION FACTOR TFIID"/>
    <property type="match status" value="1"/>
</dbReference>
<reference evidence="5 6" key="1">
    <citation type="submission" date="2016-07" db="EMBL/GenBank/DDBJ databases">
        <title>Pervasive Adenine N6-methylation of Active Genes in Fungi.</title>
        <authorList>
            <consortium name="DOE Joint Genome Institute"/>
            <person name="Mondo S.J."/>
            <person name="Dannebaum R.O."/>
            <person name="Kuo R.C."/>
            <person name="Labutti K."/>
            <person name="Haridas S."/>
            <person name="Kuo A."/>
            <person name="Salamov A."/>
            <person name="Ahrendt S.R."/>
            <person name="Lipzen A."/>
            <person name="Sullivan W."/>
            <person name="Andreopoulos W.B."/>
            <person name="Clum A."/>
            <person name="Lindquist E."/>
            <person name="Daum C."/>
            <person name="Ramamoorthy G.K."/>
            <person name="Gryganskyi A."/>
            <person name="Culley D."/>
            <person name="Magnuson J.K."/>
            <person name="James T.Y."/>
            <person name="O'Malley M.A."/>
            <person name="Stajich J.E."/>
            <person name="Spatafora J.W."/>
            <person name="Visel A."/>
            <person name="Grigoriev I.V."/>
        </authorList>
    </citation>
    <scope>NUCLEOTIDE SEQUENCE [LARGE SCALE GENOMIC DNA]</scope>
    <source>
        <strain evidence="5 6">JEL800</strain>
    </source>
</reference>
<gene>
    <name evidence="5" type="ORF">BCR33DRAFT_221800</name>
</gene>
<keyword evidence="6" id="KW-1185">Reference proteome</keyword>
<dbReference type="Proteomes" id="UP000193642">
    <property type="component" value="Unassembled WGS sequence"/>
</dbReference>
<dbReference type="GO" id="GO:0008237">
    <property type="term" value="F:metallopeptidase activity"/>
    <property type="evidence" value="ECO:0007669"/>
    <property type="project" value="InterPro"/>
</dbReference>
<dbReference type="PANTHER" id="PTHR15137:SF9">
    <property type="entry name" value="TRANSCRIPTION INITIATION FACTOR TFIID SUBUNIT 2"/>
    <property type="match status" value="1"/>
</dbReference>
<dbReference type="GO" id="GO:0008270">
    <property type="term" value="F:zinc ion binding"/>
    <property type="evidence" value="ECO:0007669"/>
    <property type="project" value="InterPro"/>
</dbReference>
<evidence type="ECO:0000259" key="3">
    <source>
        <dbReference type="Pfam" id="PF25316"/>
    </source>
</evidence>
<feature type="domain" description="Peptidase M1 membrane alanine aminopeptidase" evidence="2">
    <location>
        <begin position="35"/>
        <end position="160"/>
    </location>
</feature>
<feature type="compositionally biased region" description="Basic and acidic residues" evidence="1">
    <location>
        <begin position="392"/>
        <end position="401"/>
    </location>
</feature>
<dbReference type="InterPro" id="IPR037813">
    <property type="entry name" value="TAF2"/>
</dbReference>
<dbReference type="GO" id="GO:0006367">
    <property type="term" value="P:transcription initiation at RNA polymerase II promoter"/>
    <property type="evidence" value="ECO:0007669"/>
    <property type="project" value="TreeGrafter"/>
</dbReference>
<dbReference type="InterPro" id="IPR014782">
    <property type="entry name" value="Peptidase_M1_dom"/>
</dbReference>
<dbReference type="InterPro" id="IPR057345">
    <property type="entry name" value="Ig-like_TAF2"/>
</dbReference>
<dbReference type="GO" id="GO:0003682">
    <property type="term" value="F:chromatin binding"/>
    <property type="evidence" value="ECO:0007669"/>
    <property type="project" value="TreeGrafter"/>
</dbReference>
<dbReference type="SUPFAM" id="SSF55486">
    <property type="entry name" value="Metalloproteases ('zincins'), catalytic domain"/>
    <property type="match status" value="1"/>
</dbReference>
<dbReference type="AlphaFoldDB" id="A0A1Y2CBY1"/>
<feature type="region of interest" description="Disordered" evidence="1">
    <location>
        <begin position="367"/>
        <end position="401"/>
    </location>
</feature>
<dbReference type="GO" id="GO:0000976">
    <property type="term" value="F:transcription cis-regulatory region binding"/>
    <property type="evidence" value="ECO:0007669"/>
    <property type="project" value="TreeGrafter"/>
</dbReference>
<dbReference type="OrthoDB" id="308861at2759"/>
<dbReference type="EMBL" id="MCGO01000022">
    <property type="protein sequence ID" value="ORY44436.1"/>
    <property type="molecule type" value="Genomic_DNA"/>
</dbReference>
<dbReference type="Pfam" id="PF25316">
    <property type="entry name" value="TAF2_3rd"/>
    <property type="match status" value="1"/>
</dbReference>
<comment type="caution">
    <text evidence="5">The sequence shown here is derived from an EMBL/GenBank/DDBJ whole genome shotgun (WGS) entry which is preliminary data.</text>
</comment>
<proteinExistence type="predicted"/>
<dbReference type="STRING" id="329046.A0A1Y2CBY1"/>
<evidence type="ECO:0000259" key="4">
    <source>
        <dbReference type="Pfam" id="PF25577"/>
    </source>
</evidence>
<evidence type="ECO:0000259" key="2">
    <source>
        <dbReference type="Pfam" id="PF01433"/>
    </source>
</evidence>
<dbReference type="Gene3D" id="1.10.390.10">
    <property type="entry name" value="Neutral Protease Domain 2"/>
    <property type="match status" value="1"/>
</dbReference>
<evidence type="ECO:0000313" key="5">
    <source>
        <dbReference type="EMBL" id="ORY44436.1"/>
    </source>
</evidence>
<sequence>MAAVTSSTINGTTIRGVKCEAFFPNGLKEEVRETVEFLSQAMEFYEQFTGLSFPFPSYKLVFVHDAVNSVIIGAGVVIVSTHLLLDEDDIENVFDSRFRFAVMLASQWFGQYVTHRNWTDNWLTLGLANYMASLFIKKLLGNNEYRYRLSEDMKRVAAMDVGQLPLCPAFLLTEDTGGNTEDPLIAKYFSPSDEPDSLRTEFLSLKSPLVIGMLDQRLGKGNLLKVINKIMISTMSGELENGLSTNHFFKVCRKISASAELKSFADQWIFGSGCPIFRLAFKFNRKKLVVEVTMLQENTNRNHPTATKKFTGPFTVRVHEPKGIAYSHQIFIDEMEKVVELPYHTKYKRAGQKLKKLQKLGIVTGPETEQAEEEDEFQQEFSSAAPVGSEPAPKDKSKPDLDQLDRRSLEWIRWDPDGDWLCLKVYDQLRSMWIEQLARDLDVVAHHEAVVRLATMPDNLTTMALMRVLTDERHFYRLRMEAAFSLAKLGLDPNHGSPFPKLVKDFLEKYCYERAVNSVMTIPIPNDFTNFQEYFVKKAICTALVAYRDAEFKIPLQNKRIVLDLLRFNDNSKNKYSDAYYISALINAICHATIPQKFRENQAKPKDANNPTEGVFEEIEFMASAADDPDEEMDLGTEEDRALLSATISEVDRYLALDRLNASHHNIVTRTCIEAKLKWMLLD</sequence>
<dbReference type="InterPro" id="IPR027268">
    <property type="entry name" value="Peptidase_M4/M1_CTD_sf"/>
</dbReference>
<feature type="compositionally biased region" description="Acidic residues" evidence="1">
    <location>
        <begin position="369"/>
        <end position="378"/>
    </location>
</feature>
<organism evidence="5 6">
    <name type="scientific">Rhizoclosmatium globosum</name>
    <dbReference type="NCBI Taxonomy" id="329046"/>
    <lineage>
        <taxon>Eukaryota</taxon>
        <taxon>Fungi</taxon>
        <taxon>Fungi incertae sedis</taxon>
        <taxon>Chytridiomycota</taxon>
        <taxon>Chytridiomycota incertae sedis</taxon>
        <taxon>Chytridiomycetes</taxon>
        <taxon>Chytridiales</taxon>
        <taxon>Chytriomycetaceae</taxon>
        <taxon>Rhizoclosmatium</taxon>
    </lineage>
</organism>
<feature type="domain" description="Transcription initiation factor TFIID subunit 2 TPR repeats" evidence="4">
    <location>
        <begin position="432"/>
        <end position="602"/>
    </location>
</feature>
<evidence type="ECO:0000256" key="1">
    <source>
        <dbReference type="SAM" id="MobiDB-lite"/>
    </source>
</evidence>
<evidence type="ECO:0000313" key="6">
    <source>
        <dbReference type="Proteomes" id="UP000193642"/>
    </source>
</evidence>
<dbReference type="GO" id="GO:0005669">
    <property type="term" value="C:transcription factor TFIID complex"/>
    <property type="evidence" value="ECO:0007669"/>
    <property type="project" value="InterPro"/>
</dbReference>
<dbReference type="Pfam" id="PF01433">
    <property type="entry name" value="Peptidase_M1"/>
    <property type="match status" value="1"/>
</dbReference>
<feature type="domain" description="Transcription initiation factor TFIID subunit 2 Ig-like" evidence="3">
    <location>
        <begin position="272"/>
        <end position="428"/>
    </location>
</feature>